<feature type="domain" description="Aminoglycoside phosphotransferase" evidence="7">
    <location>
        <begin position="45"/>
        <end position="99"/>
    </location>
</feature>
<organism evidence="8 9">
    <name type="scientific">Lithohypha guttulata</name>
    <dbReference type="NCBI Taxonomy" id="1690604"/>
    <lineage>
        <taxon>Eukaryota</taxon>
        <taxon>Fungi</taxon>
        <taxon>Dikarya</taxon>
        <taxon>Ascomycota</taxon>
        <taxon>Pezizomycotina</taxon>
        <taxon>Eurotiomycetes</taxon>
        <taxon>Chaetothyriomycetidae</taxon>
        <taxon>Chaetothyriales</taxon>
        <taxon>Trichomeriaceae</taxon>
        <taxon>Lithohypha</taxon>
    </lineage>
</organism>
<dbReference type="EMBL" id="JAVRRG010000046">
    <property type="protein sequence ID" value="KAK5093247.1"/>
    <property type="molecule type" value="Genomic_DNA"/>
</dbReference>
<keyword evidence="9" id="KW-1185">Reference proteome</keyword>
<dbReference type="Pfam" id="PF01636">
    <property type="entry name" value="APH"/>
    <property type="match status" value="1"/>
</dbReference>
<evidence type="ECO:0000313" key="8">
    <source>
        <dbReference type="EMBL" id="KAK5093247.1"/>
    </source>
</evidence>
<evidence type="ECO:0000313" key="9">
    <source>
        <dbReference type="Proteomes" id="UP001345013"/>
    </source>
</evidence>
<dbReference type="InterPro" id="IPR002575">
    <property type="entry name" value="Aminoglycoside_PTrfase"/>
</dbReference>
<evidence type="ECO:0000256" key="1">
    <source>
        <dbReference type="ARBA" id="ARBA00004173"/>
    </source>
</evidence>
<dbReference type="PANTHER" id="PTHR36091">
    <property type="entry name" value="ALTERED INHERITANCE OF MITOCHONDRIA PROTEIN 9, MITOCHONDRIAL"/>
    <property type="match status" value="1"/>
</dbReference>
<dbReference type="Gene3D" id="3.90.1200.10">
    <property type="match status" value="1"/>
</dbReference>
<evidence type="ECO:0000259" key="7">
    <source>
        <dbReference type="Pfam" id="PF01636"/>
    </source>
</evidence>
<protein>
    <recommendedName>
        <fullName evidence="3">Altered inheritance of mitochondria protein 9, mitochondrial</fullName>
    </recommendedName>
    <alternativeName>
        <fullName evidence="6">Found in mitochondrial proteome protein 29</fullName>
    </alternativeName>
</protein>
<gene>
    <name evidence="8" type="primary">AIM9</name>
    <name evidence="8" type="ORF">LTR24_004508</name>
</gene>
<dbReference type="InterPro" id="IPR051035">
    <property type="entry name" value="Mito_inheritance_9"/>
</dbReference>
<reference evidence="8 9" key="1">
    <citation type="submission" date="2023-08" db="EMBL/GenBank/DDBJ databases">
        <title>Black Yeasts Isolated from many extreme environments.</title>
        <authorList>
            <person name="Coleine C."/>
            <person name="Stajich J.E."/>
            <person name="Selbmann L."/>
        </authorList>
    </citation>
    <scope>NUCLEOTIDE SEQUENCE [LARGE SCALE GENOMIC DNA]</scope>
    <source>
        <strain evidence="8 9">CCFEE 5885</strain>
    </source>
</reference>
<dbReference type="PANTHER" id="PTHR36091:SF1">
    <property type="entry name" value="ALTERED INHERITANCE OF MITOCHONDRIA PROTEIN 9, MITOCHONDRIAL"/>
    <property type="match status" value="1"/>
</dbReference>
<comment type="caution">
    <text evidence="8">The sequence shown here is derived from an EMBL/GenBank/DDBJ whole genome shotgun (WGS) entry which is preliminary data.</text>
</comment>
<sequence length="296" mass="33627">MSGPWHDLTALGTTRAQLGIWNLSHGETNAVRRPHFGSLEEHLHLLTAAQDVITTLAPLLENFSTPVLWHPDLHMGNVFVSEEDYTKIVGLIDWQFTTILPTLTQAQWPLLLTVPDDYETGPSVPKPQADVNEMDPDEQKALREKHEEGVLAKCYEIALNRGNPHTGSALSESPEVVRQLFLLCPDTYKDGIVPLRDCLIRIFKSWESSGFPGSCPIQFTSGELSIHQEQLAEYDDWQSLRQYTFNVLSTDEEGWVPPQLTFEVIRAHERKLFQLYMNSQEPGITEEKAKALWFFS</sequence>
<dbReference type="InterPro" id="IPR011009">
    <property type="entry name" value="Kinase-like_dom_sf"/>
</dbReference>
<evidence type="ECO:0000256" key="5">
    <source>
        <dbReference type="ARBA" id="ARBA00023128"/>
    </source>
</evidence>
<evidence type="ECO:0000256" key="3">
    <source>
        <dbReference type="ARBA" id="ARBA00016197"/>
    </source>
</evidence>
<keyword evidence="4" id="KW-0809">Transit peptide</keyword>
<proteinExistence type="inferred from homology"/>
<keyword evidence="5" id="KW-0496">Mitochondrion</keyword>
<comment type="similarity">
    <text evidence="2">Belongs to the AIM9 family.</text>
</comment>
<evidence type="ECO:0000256" key="2">
    <source>
        <dbReference type="ARBA" id="ARBA00005543"/>
    </source>
</evidence>
<comment type="subcellular location">
    <subcellularLocation>
        <location evidence="1">Mitochondrion</location>
    </subcellularLocation>
</comment>
<dbReference type="Proteomes" id="UP001345013">
    <property type="component" value="Unassembled WGS sequence"/>
</dbReference>
<name>A0ABR0KBY8_9EURO</name>
<accession>A0ABR0KBY8</accession>
<evidence type="ECO:0000256" key="4">
    <source>
        <dbReference type="ARBA" id="ARBA00022946"/>
    </source>
</evidence>
<dbReference type="SUPFAM" id="SSF56112">
    <property type="entry name" value="Protein kinase-like (PK-like)"/>
    <property type="match status" value="1"/>
</dbReference>
<evidence type="ECO:0000256" key="6">
    <source>
        <dbReference type="ARBA" id="ARBA00031849"/>
    </source>
</evidence>